<proteinExistence type="predicted"/>
<sequence length="70" mass="8110">ITWFLSWSPCADCCRKIMDFLMKHSYVNIDIRVARLYFIEDPKIRQGLKNLVSLAGVNIAVMEIKGKVFC</sequence>
<evidence type="ECO:0000256" key="2">
    <source>
        <dbReference type="ARBA" id="ARBA00022801"/>
    </source>
</evidence>
<dbReference type="GO" id="GO:0046872">
    <property type="term" value="F:metal ion binding"/>
    <property type="evidence" value="ECO:0007669"/>
    <property type="project" value="UniProtKB-KW"/>
</dbReference>
<evidence type="ECO:0000313" key="4">
    <source>
        <dbReference type="Proteomes" id="UP000053760"/>
    </source>
</evidence>
<dbReference type="GO" id="GO:0005737">
    <property type="term" value="C:cytoplasm"/>
    <property type="evidence" value="ECO:0007669"/>
    <property type="project" value="TreeGrafter"/>
</dbReference>
<dbReference type="AlphaFoldDB" id="A0A091G853"/>
<feature type="non-terminal residue" evidence="3">
    <location>
        <position position="70"/>
    </location>
</feature>
<keyword evidence="2" id="KW-0378">Hydrolase</keyword>
<dbReference type="InterPro" id="IPR050610">
    <property type="entry name" value="APOBEC_Cyt_Deaminase"/>
</dbReference>
<dbReference type="GO" id="GO:0005634">
    <property type="term" value="C:nucleus"/>
    <property type="evidence" value="ECO:0007669"/>
    <property type="project" value="TreeGrafter"/>
</dbReference>
<dbReference type="EMBL" id="KL447816">
    <property type="protein sequence ID" value="KFO77334.1"/>
    <property type="molecule type" value="Genomic_DNA"/>
</dbReference>
<reference evidence="3 4" key="1">
    <citation type="submission" date="2014-04" db="EMBL/GenBank/DDBJ databases">
        <title>Genome evolution of avian class.</title>
        <authorList>
            <person name="Zhang G."/>
            <person name="Li C."/>
        </authorList>
    </citation>
    <scope>NUCLEOTIDE SEQUENCE [LARGE SCALE GENOMIC DNA]</scope>
    <source>
        <strain evidence="3">BGI_N303</strain>
    </source>
</reference>
<dbReference type="GO" id="GO:0016554">
    <property type="term" value="P:cytidine to uridine editing"/>
    <property type="evidence" value="ECO:0007669"/>
    <property type="project" value="TreeGrafter"/>
</dbReference>
<protein>
    <submittedName>
        <fullName evidence="3">C-&gt;U-editing enzyme APOBEC-1</fullName>
    </submittedName>
</protein>
<dbReference type="GO" id="GO:0004126">
    <property type="term" value="F:cytidine deaminase activity"/>
    <property type="evidence" value="ECO:0007669"/>
    <property type="project" value="TreeGrafter"/>
</dbReference>
<dbReference type="Proteomes" id="UP000053760">
    <property type="component" value="Unassembled WGS sequence"/>
</dbReference>
<name>A0A091G853_CUCCA</name>
<dbReference type="GO" id="GO:0003723">
    <property type="term" value="F:RNA binding"/>
    <property type="evidence" value="ECO:0007669"/>
    <property type="project" value="TreeGrafter"/>
</dbReference>
<dbReference type="Gene3D" id="3.40.140.10">
    <property type="entry name" value="Cytidine Deaminase, domain 2"/>
    <property type="match status" value="1"/>
</dbReference>
<keyword evidence="1" id="KW-0479">Metal-binding</keyword>
<dbReference type="PANTHER" id="PTHR13857">
    <property type="entry name" value="MRNA EDITING ENZYME"/>
    <property type="match status" value="1"/>
</dbReference>
<dbReference type="Pfam" id="PF18775">
    <property type="entry name" value="APOBEC4"/>
    <property type="match status" value="1"/>
</dbReference>
<accession>A0A091G853</accession>
<feature type="non-terminal residue" evidence="3">
    <location>
        <position position="1"/>
    </location>
</feature>
<evidence type="ECO:0000313" key="3">
    <source>
        <dbReference type="EMBL" id="KFO77334.1"/>
    </source>
</evidence>
<evidence type="ECO:0000256" key="1">
    <source>
        <dbReference type="ARBA" id="ARBA00022723"/>
    </source>
</evidence>
<gene>
    <name evidence="3" type="ORF">N303_01497</name>
</gene>
<keyword evidence="4" id="KW-1185">Reference proteome</keyword>
<organism evidence="3 4">
    <name type="scientific">Cuculus canorus</name>
    <name type="common">Common cuckoo</name>
    <dbReference type="NCBI Taxonomy" id="55661"/>
    <lineage>
        <taxon>Eukaryota</taxon>
        <taxon>Metazoa</taxon>
        <taxon>Chordata</taxon>
        <taxon>Craniata</taxon>
        <taxon>Vertebrata</taxon>
        <taxon>Euteleostomi</taxon>
        <taxon>Archelosauria</taxon>
        <taxon>Archosauria</taxon>
        <taxon>Dinosauria</taxon>
        <taxon>Saurischia</taxon>
        <taxon>Theropoda</taxon>
        <taxon>Coelurosauria</taxon>
        <taxon>Aves</taxon>
        <taxon>Neognathae</taxon>
        <taxon>Neoaves</taxon>
        <taxon>Otidimorphae</taxon>
        <taxon>Cuculiformes</taxon>
        <taxon>Cuculidae</taxon>
        <taxon>Cuculus</taxon>
    </lineage>
</organism>